<evidence type="ECO:0000256" key="8">
    <source>
        <dbReference type="SAM" id="MobiDB-lite"/>
    </source>
</evidence>
<keyword evidence="4 7" id="KW-0863">Zinc-finger</keyword>
<dbReference type="GO" id="GO:0008270">
    <property type="term" value="F:zinc ion binding"/>
    <property type="evidence" value="ECO:0007669"/>
    <property type="project" value="UniProtKB-KW"/>
</dbReference>
<evidence type="ECO:0000313" key="11">
    <source>
        <dbReference type="EMBL" id="VIO92774.1"/>
    </source>
</evidence>
<reference evidence="11" key="2">
    <citation type="submission" date="2019-04" db="EMBL/GenBank/DDBJ databases">
        <authorList>
            <person name="Howe K."/>
            <person name="Paulini M."/>
            <person name="Williams G."/>
        </authorList>
    </citation>
    <scope>NUCLEOTIDE SEQUENCE [LARGE SCALE GENOMIC DNA]</scope>
    <source>
        <strain evidence="11">FR3</strain>
    </source>
</reference>
<dbReference type="Gene3D" id="3.30.160.60">
    <property type="entry name" value="Classic Zinc Finger"/>
    <property type="match status" value="4"/>
</dbReference>
<dbReference type="Pfam" id="PF00096">
    <property type="entry name" value="zf-C2H2"/>
    <property type="match status" value="3"/>
</dbReference>
<keyword evidence="5" id="KW-0862">Zinc</keyword>
<sequence length="569" mass="65831">MFFTMPMTPIIWLNLLLCIISEKNKTFPIINLDTSDEIVTCTAHSGTSDSFDIFDYNNFEPLFGSEFLSDPSQLIDFDQLNEIEDISSKESKPEITNAPHPGFLDSYDLLDHTNLDSSLGSYTDSNRNVWRDANGELETNDDILRYRDAQSETSSALNVNTDDIITCMYLPGSQQNAVPIYFHQLTLSSDGTSGQHGNAEQSNMDNKHFSDNLNVPKYRGNTNEGSETNKRNYTCHYRGCTMITENYKEYITHRKTHGQPFIYECKVPGCGRIFDYESSFYNHIQTHEPRPQCEDCGTFLVNRNALRKHKRLCQTKSHERSYECLYPGCAVIAKSYKEYVTHRKTHAQPFIYECKVAGCGRTFNYKSSFRSHKQTHESNPQCECCGKFFASVNILRRHKKCCQTNSREENYECLYPGCTMVTKNYNEYVTHRKTHQPFTYECRVPGCGRTFDHKASFCNHKQTHEPHPQCEYCNKFFTCKSGLQNHKRRCQTKSCERKSYECLYPGCAVIAKSYKEYVTHRKTHGQPFIYECKVPGCGRTFNYKSSLYSHKKTHEPRPRCECLANSFTV</sequence>
<name>A0A4E9F7F7_BRUMA</name>
<evidence type="ECO:0000256" key="4">
    <source>
        <dbReference type="ARBA" id="ARBA00022771"/>
    </source>
</evidence>
<dbReference type="SMART" id="SM00355">
    <property type="entry name" value="ZnF_C2H2"/>
    <property type="match status" value="11"/>
</dbReference>
<dbReference type="GO" id="GO:0000978">
    <property type="term" value="F:RNA polymerase II cis-regulatory region sequence-specific DNA binding"/>
    <property type="evidence" value="ECO:0007669"/>
    <property type="project" value="TreeGrafter"/>
</dbReference>
<evidence type="ECO:0000256" key="3">
    <source>
        <dbReference type="ARBA" id="ARBA00022737"/>
    </source>
</evidence>
<feature type="domain" description="C2H2-type" evidence="10">
    <location>
        <begin position="380"/>
        <end position="408"/>
    </location>
</feature>
<dbReference type="InterPro" id="IPR013087">
    <property type="entry name" value="Znf_C2H2_type"/>
</dbReference>
<dbReference type="CTD" id="6102026"/>
<dbReference type="PANTHER" id="PTHR24376:SF235">
    <property type="entry name" value="C2H2-TYPE DOMAIN-CONTAINING PROTEIN"/>
    <property type="match status" value="1"/>
</dbReference>
<dbReference type="WBParaSite" id="Bm17446.1">
    <property type="protein sequence ID" value="Bm17446.1"/>
    <property type="gene ID" value="WBGene00268589"/>
</dbReference>
<feature type="domain" description="C2H2-type" evidence="10">
    <location>
        <begin position="263"/>
        <end position="292"/>
    </location>
</feature>
<reference evidence="13" key="3">
    <citation type="submission" date="2019-12" db="UniProtKB">
        <authorList>
            <consortium name="WormBaseParasite"/>
        </authorList>
    </citation>
    <scope>IDENTIFICATION</scope>
</reference>
<dbReference type="PROSITE" id="PS50157">
    <property type="entry name" value="ZINC_FINGER_C2H2_2"/>
    <property type="match status" value="7"/>
</dbReference>
<accession>A0A4E9F7F7</accession>
<keyword evidence="6" id="KW-0539">Nucleus</keyword>
<dbReference type="SUPFAM" id="SSF57667">
    <property type="entry name" value="beta-beta-alpha zinc fingers"/>
    <property type="match status" value="4"/>
</dbReference>
<keyword evidence="12" id="KW-1185">Reference proteome</keyword>
<comment type="subcellular location">
    <subcellularLocation>
        <location evidence="1">Nucleus</location>
    </subcellularLocation>
</comment>
<feature type="compositionally biased region" description="Polar residues" evidence="8">
    <location>
        <begin position="192"/>
        <end position="204"/>
    </location>
</feature>
<dbReference type="GO" id="GO:0005634">
    <property type="term" value="C:nucleus"/>
    <property type="evidence" value="ECO:0007669"/>
    <property type="project" value="UniProtKB-SubCell"/>
</dbReference>
<dbReference type="AlphaFoldDB" id="A0A4E9F7F7"/>
<evidence type="ECO:0000256" key="6">
    <source>
        <dbReference type="ARBA" id="ARBA00023242"/>
    </source>
</evidence>
<accession>A0A5S6PDH1</accession>
<feature type="chain" id="PRO_5023911922" evidence="9">
    <location>
        <begin position="27"/>
        <end position="569"/>
    </location>
</feature>
<keyword evidence="3" id="KW-0677">Repeat</keyword>
<dbReference type="GO" id="GO:0001228">
    <property type="term" value="F:DNA-binding transcription activator activity, RNA polymerase II-specific"/>
    <property type="evidence" value="ECO:0007669"/>
    <property type="project" value="TreeGrafter"/>
</dbReference>
<gene>
    <name evidence="11 13" type="primary">Bm17446</name>
    <name evidence="11" type="ORF">BM_BM17446</name>
</gene>
<feature type="region of interest" description="Disordered" evidence="8">
    <location>
        <begin position="192"/>
        <end position="211"/>
    </location>
</feature>
<dbReference type="InterPro" id="IPR036236">
    <property type="entry name" value="Znf_C2H2_sf"/>
</dbReference>
<evidence type="ECO:0000259" key="10">
    <source>
        <dbReference type="PROSITE" id="PS50157"/>
    </source>
</evidence>
<evidence type="ECO:0000313" key="13">
    <source>
        <dbReference type="WBParaSite" id="Bm17446.1"/>
    </source>
</evidence>
<keyword evidence="2" id="KW-0479">Metal-binding</keyword>
<proteinExistence type="predicted"/>
<feature type="domain" description="C2H2-type" evidence="10">
    <location>
        <begin position="440"/>
        <end position="469"/>
    </location>
</feature>
<dbReference type="KEGG" id="bmy:BM_BM17446"/>
<evidence type="ECO:0000256" key="7">
    <source>
        <dbReference type="PROSITE-ProRule" id="PRU00042"/>
    </source>
</evidence>
<dbReference type="RefSeq" id="XP_042933841.1">
    <property type="nucleotide sequence ID" value="XM_043077907.1"/>
</dbReference>
<keyword evidence="9" id="KW-0732">Signal</keyword>
<dbReference type="OrthoDB" id="427030at2759"/>
<dbReference type="Proteomes" id="UP000006672">
    <property type="component" value="Unassembled WGS sequence"/>
</dbReference>
<evidence type="ECO:0000256" key="9">
    <source>
        <dbReference type="SAM" id="SignalP"/>
    </source>
</evidence>
<dbReference type="PROSITE" id="PS00028">
    <property type="entry name" value="ZINC_FINGER_C2H2_1"/>
    <property type="match status" value="4"/>
</dbReference>
<reference evidence="12" key="1">
    <citation type="journal article" date="2007" name="Science">
        <title>Draft genome of the filarial nematode parasite Brugia malayi.</title>
        <authorList>
            <person name="Ghedin E."/>
            <person name="Wang S."/>
            <person name="Spiro D."/>
            <person name="Caler E."/>
            <person name="Zhao Q."/>
            <person name="Crabtree J."/>
            <person name="Allen J.E."/>
            <person name="Delcher A.L."/>
            <person name="Guiliano D.B."/>
            <person name="Miranda-Saavedra D."/>
            <person name="Angiuoli S.V."/>
            <person name="Creasy T."/>
            <person name="Amedeo P."/>
            <person name="Haas B."/>
            <person name="El-Sayed N.M."/>
            <person name="Wortman J.R."/>
            <person name="Feldblyum T."/>
            <person name="Tallon L."/>
            <person name="Schatz M."/>
            <person name="Shumway M."/>
            <person name="Koo H."/>
            <person name="Salzberg S.L."/>
            <person name="Schobel S."/>
            <person name="Pertea M."/>
            <person name="Pop M."/>
            <person name="White O."/>
            <person name="Barton G.J."/>
            <person name="Carlow C.K."/>
            <person name="Crawford M.J."/>
            <person name="Daub J."/>
            <person name="Dimmic M.W."/>
            <person name="Estes C.F."/>
            <person name="Foster J.M."/>
            <person name="Ganatra M."/>
            <person name="Gregory W.F."/>
            <person name="Johnson N.M."/>
            <person name="Jin J."/>
            <person name="Komuniecki R."/>
            <person name="Korf I."/>
            <person name="Kumar S."/>
            <person name="Laney S."/>
            <person name="Li B.W."/>
            <person name="Li W."/>
            <person name="Lindblom T.H."/>
            <person name="Lustigman S."/>
            <person name="Ma D."/>
            <person name="Maina C.V."/>
            <person name="Martin D.M."/>
            <person name="McCarter J.P."/>
            <person name="McReynolds L."/>
            <person name="Mitreva M."/>
            <person name="Nutman T.B."/>
            <person name="Parkinson J."/>
            <person name="Peregrin-Alvarez J.M."/>
            <person name="Poole C."/>
            <person name="Ren Q."/>
            <person name="Saunders L."/>
            <person name="Sluder A.E."/>
            <person name="Smith K."/>
            <person name="Stanke M."/>
            <person name="Unnasch T.R."/>
            <person name="Ware J."/>
            <person name="Wei A.D."/>
            <person name="Weil G."/>
            <person name="Williams D.J."/>
            <person name="Zhang Y."/>
            <person name="Williams S.A."/>
            <person name="Fraser-Liggett C."/>
            <person name="Slatko B."/>
            <person name="Blaxter M.L."/>
            <person name="Scott A.L."/>
        </authorList>
    </citation>
    <scope>NUCLEOTIDE SEQUENCE</scope>
    <source>
        <strain evidence="12">FR3</strain>
    </source>
</reference>
<dbReference type="EMBL" id="CAAKNF010000193">
    <property type="protein sequence ID" value="VIO92774.1"/>
    <property type="molecule type" value="Genomic_DNA"/>
</dbReference>
<dbReference type="STRING" id="6279.A0A5S6PDH1"/>
<feature type="domain" description="C2H2-type" evidence="10">
    <location>
        <begin position="530"/>
        <end position="559"/>
    </location>
</feature>
<feature type="domain" description="C2H2-type" evidence="10">
    <location>
        <begin position="352"/>
        <end position="381"/>
    </location>
</feature>
<feature type="domain" description="C2H2-type" evidence="10">
    <location>
        <begin position="468"/>
        <end position="498"/>
    </location>
</feature>
<feature type="domain" description="C2H2-type" evidence="10">
    <location>
        <begin position="291"/>
        <end position="321"/>
    </location>
</feature>
<dbReference type="GeneID" id="6102026"/>
<evidence type="ECO:0000313" key="12">
    <source>
        <dbReference type="Proteomes" id="UP000006672"/>
    </source>
</evidence>
<dbReference type="PANTHER" id="PTHR24376">
    <property type="entry name" value="ZINC FINGER PROTEIN"/>
    <property type="match status" value="1"/>
</dbReference>
<evidence type="ECO:0000256" key="2">
    <source>
        <dbReference type="ARBA" id="ARBA00022723"/>
    </source>
</evidence>
<organism evidence="11">
    <name type="scientific">Brugia malayi</name>
    <name type="common">Filarial nematode worm</name>
    <dbReference type="NCBI Taxonomy" id="6279"/>
    <lineage>
        <taxon>Eukaryota</taxon>
        <taxon>Metazoa</taxon>
        <taxon>Ecdysozoa</taxon>
        <taxon>Nematoda</taxon>
        <taxon>Chromadorea</taxon>
        <taxon>Rhabditida</taxon>
        <taxon>Spirurina</taxon>
        <taxon>Spiruromorpha</taxon>
        <taxon>Filarioidea</taxon>
        <taxon>Onchocercidae</taxon>
        <taxon>Brugia</taxon>
    </lineage>
</organism>
<feature type="signal peptide" evidence="9">
    <location>
        <begin position="1"/>
        <end position="26"/>
    </location>
</feature>
<evidence type="ECO:0000256" key="1">
    <source>
        <dbReference type="ARBA" id="ARBA00004123"/>
    </source>
</evidence>
<protein>
    <submittedName>
        <fullName evidence="13">C2H2-type domain-containing protein</fullName>
    </submittedName>
</protein>
<evidence type="ECO:0000256" key="5">
    <source>
        <dbReference type="ARBA" id="ARBA00022833"/>
    </source>
</evidence>